<dbReference type="AlphaFoldDB" id="A0A1J5QV92"/>
<evidence type="ECO:0000313" key="5">
    <source>
        <dbReference type="EMBL" id="OIQ87440.1"/>
    </source>
</evidence>
<reference evidence="5" key="1">
    <citation type="submission" date="2016-10" db="EMBL/GenBank/DDBJ databases">
        <title>Sequence of Gallionella enrichment culture.</title>
        <authorList>
            <person name="Poehlein A."/>
            <person name="Muehling M."/>
            <person name="Daniel R."/>
        </authorList>
    </citation>
    <scope>NUCLEOTIDE SEQUENCE</scope>
</reference>
<dbReference type="GO" id="GO:0010181">
    <property type="term" value="F:FMN binding"/>
    <property type="evidence" value="ECO:0007669"/>
    <property type="project" value="InterPro"/>
</dbReference>
<dbReference type="InterPro" id="IPR002563">
    <property type="entry name" value="Flavin_Rdtase-like_dom"/>
</dbReference>
<dbReference type="SMART" id="SM00903">
    <property type="entry name" value="Flavin_Reduct"/>
    <property type="match status" value="1"/>
</dbReference>
<dbReference type="Gene3D" id="2.30.110.10">
    <property type="entry name" value="Electron Transport, Fmn-binding Protein, Chain A"/>
    <property type="match status" value="1"/>
</dbReference>
<dbReference type="InterPro" id="IPR052174">
    <property type="entry name" value="Flavoredoxin"/>
</dbReference>
<dbReference type="EMBL" id="MLJW01000422">
    <property type="protein sequence ID" value="OIQ87440.1"/>
    <property type="molecule type" value="Genomic_DNA"/>
</dbReference>
<comment type="cofactor">
    <cofactor evidence="1">
        <name>FMN</name>
        <dbReference type="ChEBI" id="CHEBI:58210"/>
    </cofactor>
</comment>
<proteinExistence type="inferred from homology"/>
<dbReference type="Pfam" id="PF01613">
    <property type="entry name" value="Flavin_Reduct"/>
    <property type="match status" value="1"/>
</dbReference>
<dbReference type="PANTHER" id="PTHR43567">
    <property type="entry name" value="FLAVOREDOXIN-RELATED-RELATED"/>
    <property type="match status" value="1"/>
</dbReference>
<evidence type="ECO:0000256" key="2">
    <source>
        <dbReference type="ARBA" id="ARBA00022630"/>
    </source>
</evidence>
<name>A0A1J5QV92_9ZZZZ</name>
<gene>
    <name evidence="5" type="primary">flr_8</name>
    <name evidence="5" type="ORF">GALL_306910</name>
</gene>
<dbReference type="SUPFAM" id="SSF50475">
    <property type="entry name" value="FMN-binding split barrel"/>
    <property type="match status" value="1"/>
</dbReference>
<accession>A0A1J5QV92</accession>
<organism evidence="5">
    <name type="scientific">mine drainage metagenome</name>
    <dbReference type="NCBI Taxonomy" id="410659"/>
    <lineage>
        <taxon>unclassified sequences</taxon>
        <taxon>metagenomes</taxon>
        <taxon>ecological metagenomes</taxon>
    </lineage>
</organism>
<dbReference type="InterPro" id="IPR012349">
    <property type="entry name" value="Split_barrel_FMN-bd"/>
</dbReference>
<comment type="similarity">
    <text evidence="3">Belongs to the flavoredoxin family.</text>
</comment>
<evidence type="ECO:0000256" key="3">
    <source>
        <dbReference type="ARBA" id="ARBA00038054"/>
    </source>
</evidence>
<keyword evidence="2" id="KW-0285">Flavoprotein</keyword>
<evidence type="ECO:0000256" key="1">
    <source>
        <dbReference type="ARBA" id="ARBA00001917"/>
    </source>
</evidence>
<comment type="caution">
    <text evidence="5">The sequence shown here is derived from an EMBL/GenBank/DDBJ whole genome shotgun (WGS) entry which is preliminary data.</text>
</comment>
<evidence type="ECO:0000259" key="4">
    <source>
        <dbReference type="SMART" id="SM00903"/>
    </source>
</evidence>
<feature type="domain" description="Flavin reductase like" evidence="4">
    <location>
        <begin position="13"/>
        <end position="165"/>
    </location>
</feature>
<dbReference type="PANTHER" id="PTHR43567:SF1">
    <property type="entry name" value="FLAVOREDOXIN"/>
    <property type="match status" value="1"/>
</dbReference>
<protein>
    <submittedName>
        <fullName evidence="5">Flavoredoxin</fullName>
    </submittedName>
</protein>
<sequence length="178" mass="19857">MARKSFPLSRVYGLLEPGPVVLLTTAGNRRPNIMTLSWHTMIEFEPPLIGCIVSNRNYSFDRLMESLECVINIPTVEIAEKVVGCGNTSGAETDKFEKFRLTAKPALRVGAPLIEECYANLECRVVDTDMVTRYGLFVIEVVKAWIDPAVKNPRTIHHLGHGNFMVAGEHIKLKSGMK</sequence>